<dbReference type="PANTHER" id="PTHR13471">
    <property type="entry name" value="TETRATRICOPEPTIDE-LIKE HELICAL"/>
    <property type="match status" value="1"/>
</dbReference>
<dbReference type="InterPro" id="IPR013633">
    <property type="entry name" value="NRDE-2"/>
</dbReference>
<accession>A0A167EH48</accession>
<dbReference type="GO" id="GO:0031048">
    <property type="term" value="P:regulatory ncRNA-mediated heterochromatin formation"/>
    <property type="evidence" value="ECO:0007669"/>
    <property type="project" value="TreeGrafter"/>
</dbReference>
<evidence type="ECO:0000256" key="5">
    <source>
        <dbReference type="SAM" id="MobiDB-lite"/>
    </source>
</evidence>
<comment type="subcellular location">
    <subcellularLocation>
        <location evidence="1">Nucleus</location>
    </subcellularLocation>
</comment>
<dbReference type="InterPro" id="IPR003107">
    <property type="entry name" value="HAT"/>
</dbReference>
<evidence type="ECO:0000256" key="2">
    <source>
        <dbReference type="ARBA" id="ARBA00009265"/>
    </source>
</evidence>
<gene>
    <name evidence="6" type="ORF">AWJ20_5032</name>
</gene>
<feature type="compositionally biased region" description="Basic and acidic residues" evidence="5">
    <location>
        <begin position="17"/>
        <end position="27"/>
    </location>
</feature>
<evidence type="ECO:0000256" key="1">
    <source>
        <dbReference type="ARBA" id="ARBA00004123"/>
    </source>
</evidence>
<evidence type="ECO:0000256" key="4">
    <source>
        <dbReference type="ARBA" id="ARBA00023242"/>
    </source>
</evidence>
<keyword evidence="3" id="KW-0677">Repeat</keyword>
<evidence type="ECO:0000313" key="6">
    <source>
        <dbReference type="EMBL" id="ANB14076.1"/>
    </source>
</evidence>
<dbReference type="Proteomes" id="UP000189580">
    <property type="component" value="Chromosome d"/>
</dbReference>
<keyword evidence="7" id="KW-1185">Reference proteome</keyword>
<keyword evidence="4" id="KW-0539">Nucleus</keyword>
<reference evidence="6 7" key="1">
    <citation type="submission" date="2016-02" db="EMBL/GenBank/DDBJ databases">
        <title>Complete genome sequence and transcriptome regulation of the pentose utilising yeast Sugiyamaella lignohabitans.</title>
        <authorList>
            <person name="Bellasio M."/>
            <person name="Peymann A."/>
            <person name="Valli M."/>
            <person name="Sipitzky M."/>
            <person name="Graf A."/>
            <person name="Sauer M."/>
            <person name="Marx H."/>
            <person name="Mattanovich D."/>
        </authorList>
    </citation>
    <scope>NUCLEOTIDE SEQUENCE [LARGE SCALE GENOMIC DNA]</scope>
    <source>
        <strain evidence="6 7">CBS 10342</strain>
    </source>
</reference>
<dbReference type="GO" id="GO:1902369">
    <property type="term" value="P:negative regulation of RNA catabolic process"/>
    <property type="evidence" value="ECO:0007669"/>
    <property type="project" value="TreeGrafter"/>
</dbReference>
<proteinExistence type="inferred from homology"/>
<dbReference type="KEGG" id="slb:AWJ20_5032"/>
<evidence type="ECO:0000256" key="3">
    <source>
        <dbReference type="ARBA" id="ARBA00022737"/>
    </source>
</evidence>
<name>A0A167EH48_9ASCO</name>
<dbReference type="GeneID" id="30037230"/>
<dbReference type="Pfam" id="PF08424">
    <property type="entry name" value="NRDE-2"/>
    <property type="match status" value="1"/>
</dbReference>
<sequence>MDDPSGSFPKFTSFGGSKEKDRKGSRERSKRSGSSSSHGKTSSEIRFDRRHSKIAESGHVSKKRDRGQEEEIKYFKGESVLKGSGSRHIPKLDKEVQAFLDNVTSDLRNGGKARIQLSDPIPPTPGLFEYDLMGDKYNAQFMKPHKPSIPKYFRSTSRVIGLPGNMRIMFSKDDLRNGDVVLIEKSRDQIGPVLWHDNRSFITKRPVKFLGYDDHANDEIENLLEIGNKEADVEVFSDQYLQTLLKGRALIYDTLNRAPNDTDLWLKVLEYEENILRYSRAAKSNVNDIIDTVLQRALRHNPGNRLLIQRFIRNQKMQTRSFEKWRELVVEFPNVVDYWLCWVDSTFQQSANISVLDVIKRIRIQGVFDLLEAKYHAQVISREEMEHIFAVLIHKIGKFLVEAGYFELAIGIYQGLIELNYFSPLDESLGLEITLKSFQQYWNMETPHIGESEAVGWQNTEQVSKVRTGSSYPLPARSIDLPGTKEEYNQFLAYRIVLFRDIEPFLKIVRTKSGRSDLLWGLVDILEAPLVEWKYSTTSLIPQSAGGDEKREIIVLFCARVISQLIKGLTSNERINFVSNEFWAWAMQFLAEWNQKHFDRLSRILISQNQQNMDIWTNYANVLFKSNATLARSIFEGALKDMTSASMISRINCWNHWALGELNVDGDFRRLLIALKLQDQNRESLQQFLDRAPFSLEVGVSRVFLDYIFSDKLHQGVALRNVLQRFWESVERSKLAVDSFTNRALLACLDHYKRNNPLASTEIVQDFLASTILSRTEESWPDTAIFSKLAEVENAFGRNSKLSVAISDNNNIATQISWLVYSLKISKLNIYSIRAVYERVLGSDSEARVCSRIWHMYYDFEVNVGEDDSYDRAASILLRGIEYCGWSSELYYLCLQEPVVNRVSPVTLENIKKTINQRLLRLGSRDLAISS</sequence>
<dbReference type="GO" id="GO:0006396">
    <property type="term" value="P:RNA processing"/>
    <property type="evidence" value="ECO:0007669"/>
    <property type="project" value="InterPro"/>
</dbReference>
<feature type="region of interest" description="Disordered" evidence="5">
    <location>
        <begin position="1"/>
        <end position="69"/>
    </location>
</feature>
<comment type="similarity">
    <text evidence="2">Belongs to the NRDE2 family.</text>
</comment>
<dbReference type="OrthoDB" id="297219at2759"/>
<evidence type="ECO:0000313" key="7">
    <source>
        <dbReference type="Proteomes" id="UP000189580"/>
    </source>
</evidence>
<protein>
    <submittedName>
        <fullName evidence="6">DuF1740 family protein</fullName>
    </submittedName>
</protein>
<dbReference type="EMBL" id="CP014502">
    <property type="protein sequence ID" value="ANB14076.1"/>
    <property type="molecule type" value="Genomic_DNA"/>
</dbReference>
<organism evidence="6 7">
    <name type="scientific">Sugiyamaella lignohabitans</name>
    <dbReference type="NCBI Taxonomy" id="796027"/>
    <lineage>
        <taxon>Eukaryota</taxon>
        <taxon>Fungi</taxon>
        <taxon>Dikarya</taxon>
        <taxon>Ascomycota</taxon>
        <taxon>Saccharomycotina</taxon>
        <taxon>Dipodascomycetes</taxon>
        <taxon>Dipodascales</taxon>
        <taxon>Trichomonascaceae</taxon>
        <taxon>Sugiyamaella</taxon>
    </lineage>
</organism>
<dbReference type="AlphaFoldDB" id="A0A167EH48"/>
<dbReference type="SMART" id="SM00386">
    <property type="entry name" value="HAT"/>
    <property type="match status" value="4"/>
</dbReference>
<dbReference type="PANTHER" id="PTHR13471:SF0">
    <property type="entry name" value="NUCLEAR EXOSOME REGULATOR NRDE2"/>
    <property type="match status" value="1"/>
</dbReference>
<dbReference type="RefSeq" id="XP_018736553.1">
    <property type="nucleotide sequence ID" value="XM_018882147.1"/>
</dbReference>
<dbReference type="GO" id="GO:0071013">
    <property type="term" value="C:catalytic step 2 spliceosome"/>
    <property type="evidence" value="ECO:0007669"/>
    <property type="project" value="TreeGrafter"/>
</dbReference>